<dbReference type="Gene3D" id="3.30.530.20">
    <property type="match status" value="1"/>
</dbReference>
<feature type="region of interest" description="Disordered" evidence="1">
    <location>
        <begin position="150"/>
        <end position="176"/>
    </location>
</feature>
<dbReference type="Pfam" id="PF06240">
    <property type="entry name" value="COXG"/>
    <property type="match status" value="1"/>
</dbReference>
<sequence>MQIKNSFEVPLPPDEAWAILMDVPRIAPCVPGAELTGRTDDGGYKGKVSVRLGPVALSFNGVAHIVEQDDTAKQAKIEAAGDDQKGRGAASAVLTFDLSATDTGSRADIVTDVTLTGPVAQYGRGTGVIQTVAAQIINQFSANLRQQIDKGEAAPSGTTASASGGPAGKSEGQGQASSDNAIGGFSLIFAILKGKLRGLFSGRK</sequence>
<dbReference type="AlphaFoldDB" id="A0A1Y5T9B9"/>
<dbReference type="InterPro" id="IPR010419">
    <property type="entry name" value="CO_DH_gsu"/>
</dbReference>
<evidence type="ECO:0000256" key="1">
    <source>
        <dbReference type="SAM" id="MobiDB-lite"/>
    </source>
</evidence>
<accession>A0A1Y5T9B9</accession>
<reference evidence="2 3" key="1">
    <citation type="submission" date="2017-03" db="EMBL/GenBank/DDBJ databases">
        <authorList>
            <person name="Afonso C.L."/>
            <person name="Miller P.J."/>
            <person name="Scott M.A."/>
            <person name="Spackman E."/>
            <person name="Goraichik I."/>
            <person name="Dimitrov K.M."/>
            <person name="Suarez D.L."/>
            <person name="Swayne D.E."/>
        </authorList>
    </citation>
    <scope>NUCLEOTIDE SEQUENCE [LARGE SCALE GENOMIC DNA]</scope>
    <source>
        <strain evidence="2 3">CECT 7023</strain>
    </source>
</reference>
<gene>
    <name evidence="2" type="ORF">ROA7023_02581</name>
</gene>
<dbReference type="RefSeq" id="WP_085879418.1">
    <property type="nucleotide sequence ID" value="NZ_FWFZ01000012.1"/>
</dbReference>
<dbReference type="PANTHER" id="PTHR38588:SF1">
    <property type="entry name" value="BLL0334 PROTEIN"/>
    <property type="match status" value="1"/>
</dbReference>
<protein>
    <submittedName>
        <fullName evidence="2">Carbon monoxide dehydrogenase subunit G (CoxG)</fullName>
    </submittedName>
</protein>
<keyword evidence="3" id="KW-1185">Reference proteome</keyword>
<dbReference type="EMBL" id="FWFZ01000012">
    <property type="protein sequence ID" value="SLN56917.1"/>
    <property type="molecule type" value="Genomic_DNA"/>
</dbReference>
<dbReference type="CDD" id="cd07823">
    <property type="entry name" value="SRPBCC_5"/>
    <property type="match status" value="1"/>
</dbReference>
<feature type="compositionally biased region" description="Low complexity" evidence="1">
    <location>
        <begin position="153"/>
        <end position="172"/>
    </location>
</feature>
<organism evidence="2 3">
    <name type="scientific">Roseisalinus antarcticus</name>
    <dbReference type="NCBI Taxonomy" id="254357"/>
    <lineage>
        <taxon>Bacteria</taxon>
        <taxon>Pseudomonadati</taxon>
        <taxon>Pseudomonadota</taxon>
        <taxon>Alphaproteobacteria</taxon>
        <taxon>Rhodobacterales</taxon>
        <taxon>Roseobacteraceae</taxon>
        <taxon>Roseisalinus</taxon>
    </lineage>
</organism>
<evidence type="ECO:0000313" key="3">
    <source>
        <dbReference type="Proteomes" id="UP000193900"/>
    </source>
</evidence>
<dbReference type="InterPro" id="IPR023393">
    <property type="entry name" value="START-like_dom_sf"/>
</dbReference>
<dbReference type="SUPFAM" id="SSF55961">
    <property type="entry name" value="Bet v1-like"/>
    <property type="match status" value="1"/>
</dbReference>
<evidence type="ECO:0000313" key="2">
    <source>
        <dbReference type="EMBL" id="SLN56917.1"/>
    </source>
</evidence>
<dbReference type="OrthoDB" id="9787428at2"/>
<dbReference type="Proteomes" id="UP000193900">
    <property type="component" value="Unassembled WGS sequence"/>
</dbReference>
<dbReference type="PANTHER" id="PTHR38588">
    <property type="entry name" value="BLL0334 PROTEIN"/>
    <property type="match status" value="1"/>
</dbReference>
<name>A0A1Y5T9B9_9RHOB</name>
<proteinExistence type="predicted"/>